<dbReference type="Proteomes" id="UP000823786">
    <property type="component" value="Unassembled WGS sequence"/>
</dbReference>
<evidence type="ECO:0000313" key="3">
    <source>
        <dbReference type="EMBL" id="MBP1857721.1"/>
    </source>
</evidence>
<sequence>MKIHFDKQAGQSAPGEGTAARSRALAFGLLPAMALAAVVAAASPAKAAYCSGTPEKGLDWSECSKKNLMLPSSELESANLSGTDFSLTDLSGSNLVSANLEKANLVRAWLAGAKADKANFARVEAYRSSFANIAATGASFAGAELQRADFSGADLTGANFEKAEVGRVLFKGAVLTGARFSLANLSRANLSGAIFEGPLVFDQAFMFLTHIEGLDLSAAKGLEQSQIELACGDAKTKLPAGLTTPSAWPCKLD</sequence>
<dbReference type="Pfam" id="PF00805">
    <property type="entry name" value="Pentapeptide"/>
    <property type="match status" value="1"/>
</dbReference>
<keyword evidence="4" id="KW-1185">Reference proteome</keyword>
<reference evidence="3 4" key="1">
    <citation type="submission" date="2021-03" db="EMBL/GenBank/DDBJ databases">
        <title>Genomic Encyclopedia of Type Strains, Phase IV (KMG-IV): sequencing the most valuable type-strain genomes for metagenomic binning, comparative biology and taxonomic classification.</title>
        <authorList>
            <person name="Goeker M."/>
        </authorList>
    </citation>
    <scope>NUCLEOTIDE SEQUENCE [LARGE SCALE GENOMIC DNA]</scope>
    <source>
        <strain evidence="3 4">DSM 26427</strain>
    </source>
</reference>
<dbReference type="EMBL" id="JAGGJV010000002">
    <property type="protein sequence ID" value="MBP1857721.1"/>
    <property type="molecule type" value="Genomic_DNA"/>
</dbReference>
<dbReference type="PANTHER" id="PTHR47485">
    <property type="entry name" value="THYLAKOID LUMENAL 17.4 KDA PROTEIN, CHLOROPLASTIC"/>
    <property type="match status" value="1"/>
</dbReference>
<dbReference type="SUPFAM" id="SSF141571">
    <property type="entry name" value="Pentapeptide repeat-like"/>
    <property type="match status" value="1"/>
</dbReference>
<evidence type="ECO:0000313" key="4">
    <source>
        <dbReference type="Proteomes" id="UP000823786"/>
    </source>
</evidence>
<protein>
    <submittedName>
        <fullName evidence="3">Uncharacterized protein YjbI with pentapeptide repeats</fullName>
    </submittedName>
</protein>
<accession>A0ABS4EIP6</accession>
<feature type="chain" id="PRO_5045088946" evidence="2">
    <location>
        <begin position="48"/>
        <end position="253"/>
    </location>
</feature>
<dbReference type="PANTHER" id="PTHR47485:SF1">
    <property type="entry name" value="THYLAKOID LUMENAL 17.4 KDA PROTEIN, CHLOROPLASTIC"/>
    <property type="match status" value="1"/>
</dbReference>
<keyword evidence="1" id="KW-0677">Repeat</keyword>
<organism evidence="3 4">
    <name type="scientific">Rhizobium herbae</name>
    <dbReference type="NCBI Taxonomy" id="508661"/>
    <lineage>
        <taxon>Bacteria</taxon>
        <taxon>Pseudomonadati</taxon>
        <taxon>Pseudomonadota</taxon>
        <taxon>Alphaproteobacteria</taxon>
        <taxon>Hyphomicrobiales</taxon>
        <taxon>Rhizobiaceae</taxon>
        <taxon>Rhizobium/Agrobacterium group</taxon>
        <taxon>Rhizobium</taxon>
    </lineage>
</organism>
<keyword evidence="2" id="KW-0732">Signal</keyword>
<evidence type="ECO:0000256" key="2">
    <source>
        <dbReference type="SAM" id="SignalP"/>
    </source>
</evidence>
<dbReference type="Pfam" id="PF13599">
    <property type="entry name" value="Pentapeptide_4"/>
    <property type="match status" value="1"/>
</dbReference>
<dbReference type="Gene3D" id="2.160.20.80">
    <property type="entry name" value="E3 ubiquitin-protein ligase SopA"/>
    <property type="match status" value="1"/>
</dbReference>
<dbReference type="InterPro" id="IPR001646">
    <property type="entry name" value="5peptide_repeat"/>
</dbReference>
<proteinExistence type="predicted"/>
<feature type="signal peptide" evidence="2">
    <location>
        <begin position="1"/>
        <end position="47"/>
    </location>
</feature>
<evidence type="ECO:0000256" key="1">
    <source>
        <dbReference type="ARBA" id="ARBA00022737"/>
    </source>
</evidence>
<name>A0ABS4EIP6_9HYPH</name>
<comment type="caution">
    <text evidence="3">The sequence shown here is derived from an EMBL/GenBank/DDBJ whole genome shotgun (WGS) entry which is preliminary data.</text>
</comment>
<gene>
    <name evidence="3" type="ORF">J2Z75_001217</name>
</gene>